<dbReference type="eggNOG" id="ENOG502QPS4">
    <property type="taxonomic scope" value="Eukaryota"/>
</dbReference>
<dbReference type="CDD" id="cd02851">
    <property type="entry name" value="E_set_GO_C"/>
    <property type="match status" value="1"/>
</dbReference>
<evidence type="ECO:0000256" key="1">
    <source>
        <dbReference type="ARBA" id="ARBA00022729"/>
    </source>
</evidence>
<reference evidence="6" key="3">
    <citation type="submission" date="2020-12" db="UniProtKB">
        <authorList>
            <consortium name="EnsemblPlants"/>
        </authorList>
    </citation>
    <scope>IDENTIFICATION</scope>
</reference>
<dbReference type="InterPro" id="IPR014756">
    <property type="entry name" value="Ig_E-set"/>
</dbReference>
<protein>
    <recommendedName>
        <fullName evidence="8">Galactose oxidase-like Early set domain-containing protein</fullName>
    </recommendedName>
</protein>
<feature type="domain" description="Glyoxal oxidase N-terminal" evidence="3">
    <location>
        <begin position="47"/>
        <end position="429"/>
    </location>
</feature>
<dbReference type="EnsemblPlants" id="Pp3c10_8570V3.3">
    <property type="protein sequence ID" value="Pp3c10_8570V3.3"/>
    <property type="gene ID" value="Pp3c10_8570"/>
</dbReference>
<evidence type="ECO:0000313" key="7">
    <source>
        <dbReference type="Proteomes" id="UP000006727"/>
    </source>
</evidence>
<feature type="chain" id="PRO_5014297923" description="Galactose oxidase-like Early set domain-containing protein" evidence="2">
    <location>
        <begin position="32"/>
        <end position="537"/>
    </location>
</feature>
<evidence type="ECO:0000256" key="2">
    <source>
        <dbReference type="SAM" id="SignalP"/>
    </source>
</evidence>
<dbReference type="EnsemblPlants" id="Pp3c10_8570V3.5">
    <property type="protein sequence ID" value="Pp3c10_8570V3.5"/>
    <property type="gene ID" value="Pp3c10_8570"/>
</dbReference>
<dbReference type="Gramene" id="Pp3c10_8570V3.3">
    <property type="protein sequence ID" value="Pp3c10_8570V3.3"/>
    <property type="gene ID" value="Pp3c10_8570"/>
</dbReference>
<dbReference type="Gramene" id="Pp3c10_8570V3.4">
    <property type="protein sequence ID" value="Pp3c10_8570V3.4"/>
    <property type="gene ID" value="Pp3c10_8570"/>
</dbReference>
<dbReference type="InterPro" id="IPR011043">
    <property type="entry name" value="Gal_Oxase/kelch_b-propeller"/>
</dbReference>
<evidence type="ECO:0000313" key="6">
    <source>
        <dbReference type="EnsemblPlants" id="Pp3c10_8570V3.1"/>
    </source>
</evidence>
<reference evidence="5 7" key="2">
    <citation type="journal article" date="2018" name="Plant J.">
        <title>The Physcomitrella patens chromosome-scale assembly reveals moss genome structure and evolution.</title>
        <authorList>
            <person name="Lang D."/>
            <person name="Ullrich K.K."/>
            <person name="Murat F."/>
            <person name="Fuchs J."/>
            <person name="Jenkins J."/>
            <person name="Haas F.B."/>
            <person name="Piednoel M."/>
            <person name="Gundlach H."/>
            <person name="Van Bel M."/>
            <person name="Meyberg R."/>
            <person name="Vives C."/>
            <person name="Morata J."/>
            <person name="Symeonidi A."/>
            <person name="Hiss M."/>
            <person name="Muchero W."/>
            <person name="Kamisugi Y."/>
            <person name="Saleh O."/>
            <person name="Blanc G."/>
            <person name="Decker E.L."/>
            <person name="van Gessel N."/>
            <person name="Grimwood J."/>
            <person name="Hayes R.D."/>
            <person name="Graham S.W."/>
            <person name="Gunter L.E."/>
            <person name="McDaniel S.F."/>
            <person name="Hoernstein S.N.W."/>
            <person name="Larsson A."/>
            <person name="Li F.W."/>
            <person name="Perroud P.F."/>
            <person name="Phillips J."/>
            <person name="Ranjan P."/>
            <person name="Rokshar D.S."/>
            <person name="Rothfels C.J."/>
            <person name="Schneider L."/>
            <person name="Shu S."/>
            <person name="Stevenson D.W."/>
            <person name="Thummler F."/>
            <person name="Tillich M."/>
            <person name="Villarreal Aguilar J.C."/>
            <person name="Widiez T."/>
            <person name="Wong G.K."/>
            <person name="Wymore A."/>
            <person name="Zhang Y."/>
            <person name="Zimmer A.D."/>
            <person name="Quatrano R.S."/>
            <person name="Mayer K.F.X."/>
            <person name="Goodstein D."/>
            <person name="Casacuberta J.M."/>
            <person name="Vandepoele K."/>
            <person name="Reski R."/>
            <person name="Cuming A.C."/>
            <person name="Tuskan G.A."/>
            <person name="Maumus F."/>
            <person name="Salse J."/>
            <person name="Schmutz J."/>
            <person name="Rensing S.A."/>
        </authorList>
    </citation>
    <scope>NUCLEOTIDE SEQUENCE [LARGE SCALE GENOMIC DNA]</scope>
    <source>
        <strain evidence="6 7">cv. Gransden 2004</strain>
    </source>
</reference>
<dbReference type="RefSeq" id="XP_024386859.1">
    <property type="nucleotide sequence ID" value="XM_024531091.2"/>
</dbReference>
<dbReference type="SUPFAM" id="SSF81296">
    <property type="entry name" value="E set domains"/>
    <property type="match status" value="1"/>
</dbReference>
<dbReference type="OMA" id="WVETTTD"/>
<dbReference type="RefSeq" id="XP_024386860.1">
    <property type="nucleotide sequence ID" value="XM_024531092.2"/>
</dbReference>
<reference evidence="5 7" key="1">
    <citation type="journal article" date="2008" name="Science">
        <title>The Physcomitrella genome reveals evolutionary insights into the conquest of land by plants.</title>
        <authorList>
            <person name="Rensing S."/>
            <person name="Lang D."/>
            <person name="Zimmer A."/>
            <person name="Terry A."/>
            <person name="Salamov A."/>
            <person name="Shapiro H."/>
            <person name="Nishiyama T."/>
            <person name="Perroud P.-F."/>
            <person name="Lindquist E."/>
            <person name="Kamisugi Y."/>
            <person name="Tanahashi T."/>
            <person name="Sakakibara K."/>
            <person name="Fujita T."/>
            <person name="Oishi K."/>
            <person name="Shin-I T."/>
            <person name="Kuroki Y."/>
            <person name="Toyoda A."/>
            <person name="Suzuki Y."/>
            <person name="Hashimoto A."/>
            <person name="Yamaguchi K."/>
            <person name="Sugano A."/>
            <person name="Kohara Y."/>
            <person name="Fujiyama A."/>
            <person name="Anterola A."/>
            <person name="Aoki S."/>
            <person name="Ashton N."/>
            <person name="Barbazuk W.B."/>
            <person name="Barker E."/>
            <person name="Bennetzen J."/>
            <person name="Bezanilla M."/>
            <person name="Blankenship R."/>
            <person name="Cho S.H."/>
            <person name="Dutcher S."/>
            <person name="Estelle M."/>
            <person name="Fawcett J.A."/>
            <person name="Gundlach H."/>
            <person name="Hanada K."/>
            <person name="Heyl A."/>
            <person name="Hicks K.A."/>
            <person name="Hugh J."/>
            <person name="Lohr M."/>
            <person name="Mayer K."/>
            <person name="Melkozernov A."/>
            <person name="Murata T."/>
            <person name="Nelson D."/>
            <person name="Pils B."/>
            <person name="Prigge M."/>
            <person name="Reiss B."/>
            <person name="Renner T."/>
            <person name="Rombauts S."/>
            <person name="Rushton P."/>
            <person name="Sanderfoot A."/>
            <person name="Schween G."/>
            <person name="Shiu S.-H."/>
            <person name="Stueber K."/>
            <person name="Theodoulou F.L."/>
            <person name="Tu H."/>
            <person name="Van de Peer Y."/>
            <person name="Verrier P.J."/>
            <person name="Waters E."/>
            <person name="Wood A."/>
            <person name="Yang L."/>
            <person name="Cove D."/>
            <person name="Cuming A."/>
            <person name="Hasebe M."/>
            <person name="Lucas S."/>
            <person name="Mishler D.B."/>
            <person name="Reski R."/>
            <person name="Grigoriev I."/>
            <person name="Quatrano R.S."/>
            <person name="Boore J.L."/>
        </authorList>
    </citation>
    <scope>NUCLEOTIDE SEQUENCE [LARGE SCALE GENOMIC DNA]</scope>
    <source>
        <strain evidence="6 7">cv. Gransden 2004</strain>
    </source>
</reference>
<dbReference type="Gene3D" id="2.130.10.80">
    <property type="entry name" value="Galactose oxidase/kelch, beta-propeller"/>
    <property type="match status" value="1"/>
</dbReference>
<proteinExistence type="predicted"/>
<keyword evidence="7" id="KW-1185">Reference proteome</keyword>
<evidence type="ECO:0000259" key="4">
    <source>
        <dbReference type="Pfam" id="PF09118"/>
    </source>
</evidence>
<evidence type="ECO:0000313" key="5">
    <source>
        <dbReference type="EMBL" id="PNR46498.1"/>
    </source>
</evidence>
<dbReference type="EMBL" id="ABEU02000010">
    <property type="protein sequence ID" value="PNR46498.1"/>
    <property type="molecule type" value="Genomic_DNA"/>
</dbReference>
<dbReference type="AlphaFoldDB" id="A9S9F5"/>
<dbReference type="EnsemblPlants" id="Pp3c10_8570V3.1">
    <property type="protein sequence ID" value="Pp3c10_8570V3.1"/>
    <property type="gene ID" value="Pp3c10_8570"/>
</dbReference>
<dbReference type="Gramene" id="Pp3c10_8570V3.5">
    <property type="protein sequence ID" value="Pp3c10_8570V3.5"/>
    <property type="gene ID" value="Pp3c10_8570"/>
</dbReference>
<feature type="domain" description="Galactose oxidase-like Early set" evidence="4">
    <location>
        <begin position="434"/>
        <end position="536"/>
    </location>
</feature>
<dbReference type="InterPro" id="IPR015202">
    <property type="entry name" value="GO-like_E_set"/>
</dbReference>
<dbReference type="Proteomes" id="UP000006727">
    <property type="component" value="Chromosome 10"/>
</dbReference>
<dbReference type="GeneID" id="112287745"/>
<dbReference type="EnsemblPlants" id="Pp3c10_8570V3.2">
    <property type="protein sequence ID" value="Pp3c10_8570V3.2"/>
    <property type="gene ID" value="Pp3c10_8570"/>
</dbReference>
<dbReference type="Gene3D" id="2.60.40.10">
    <property type="entry name" value="Immunoglobulins"/>
    <property type="match status" value="1"/>
</dbReference>
<feature type="signal peptide" evidence="2">
    <location>
        <begin position="1"/>
        <end position="31"/>
    </location>
</feature>
<dbReference type="Pfam" id="PF09118">
    <property type="entry name" value="GO-like_E_set"/>
    <property type="match status" value="1"/>
</dbReference>
<dbReference type="Pfam" id="PF07250">
    <property type="entry name" value="Glyoxal_oxid_N"/>
    <property type="match status" value="1"/>
</dbReference>
<dbReference type="SUPFAM" id="SSF50965">
    <property type="entry name" value="Galactose oxidase, central domain"/>
    <property type="match status" value="1"/>
</dbReference>
<dbReference type="HOGENOM" id="CLU_009630_0_0_1"/>
<dbReference type="InterPro" id="IPR037293">
    <property type="entry name" value="Gal_Oxidase_central_sf"/>
</dbReference>
<accession>A9S9F5</accession>
<dbReference type="InterPro" id="IPR009880">
    <property type="entry name" value="Glyoxal_oxidase_N"/>
</dbReference>
<evidence type="ECO:0000259" key="3">
    <source>
        <dbReference type="Pfam" id="PF07250"/>
    </source>
</evidence>
<dbReference type="OrthoDB" id="2019572at2759"/>
<gene>
    <name evidence="6" type="primary">LOC112287745</name>
    <name evidence="5" type="ORF">PHYPA_013617</name>
</gene>
<dbReference type="Gramene" id="Pp3c10_8570V3.1">
    <property type="protein sequence ID" value="Pp3c10_8570V3.1"/>
    <property type="gene ID" value="Pp3c10_8570"/>
</dbReference>
<dbReference type="EnsemblPlants" id="Pp3c10_8570V3.4">
    <property type="protein sequence ID" value="Pp3c10_8570V3.4"/>
    <property type="gene ID" value="Pp3c10_8570"/>
</dbReference>
<dbReference type="Gramene" id="Pp3c10_8570V3.2">
    <property type="protein sequence ID" value="Pp3c10_8570V3.2"/>
    <property type="gene ID" value="Pp3c10_8570"/>
</dbReference>
<dbReference type="STRING" id="3218.A9S9F5"/>
<name>A9S9F5_PHYPA</name>
<dbReference type="PaxDb" id="3218-PP1S58_157V6.2"/>
<keyword evidence="1 2" id="KW-0732">Signal</keyword>
<evidence type="ECO:0008006" key="8">
    <source>
        <dbReference type="Google" id="ProtNLM"/>
    </source>
</evidence>
<organism evidence="5">
    <name type="scientific">Physcomitrium patens</name>
    <name type="common">Spreading-leaved earth moss</name>
    <name type="synonym">Physcomitrella patens</name>
    <dbReference type="NCBI Taxonomy" id="3218"/>
    <lineage>
        <taxon>Eukaryota</taxon>
        <taxon>Viridiplantae</taxon>
        <taxon>Streptophyta</taxon>
        <taxon>Embryophyta</taxon>
        <taxon>Bryophyta</taxon>
        <taxon>Bryophytina</taxon>
        <taxon>Bryopsida</taxon>
        <taxon>Funariidae</taxon>
        <taxon>Funariales</taxon>
        <taxon>Funariaceae</taxon>
        <taxon>Physcomitrium</taxon>
    </lineage>
</organism>
<dbReference type="InterPro" id="IPR013783">
    <property type="entry name" value="Ig-like_fold"/>
</dbReference>
<dbReference type="PANTHER" id="PTHR32208">
    <property type="entry name" value="SECRETED PROTEIN-RELATED"/>
    <property type="match status" value="1"/>
</dbReference>
<sequence length="537" mass="56698">MDHTRKKGSAVLYVFAAVLLWSGVLVAEVDAQGSWETVVDNAGISTMHAAVTHYGNVILLDRTNIGDSQLPLPAGVCRDNPADRANTHDCTAHSAIYSPGSNAIRPLFIFTDTWCSSGAFDGDGNMIQTGGDSDGISKIRTFAPCGDNGGCDWVETTTDLQLGRWYASNQQLPDGTQAVIGGRNAFTVEYVPANGRGQTELQLLIDTNSAQYDNLYPFVHLLPNNDLFIFANKDSILFNWQTNTVVKNLPTLAGGPRNYPSAGSSVMLPLTAADNYEGVEVLVCGGAAEGAYNNPTAQYDALNTCGRINPLAGTPRWATETMPQRRTMGDMILVPTGGVIIINGASKGSQGWGFASDPVYTPVLYSPGAAAGRRFQTLAGSGIPRMYHSTANLLADGRILVAGSNTHQFYTFNGEFPTELRIEAFSPPYLGGDRPELAVGGALGYGDAFTATVTYGGDLNGGNIDLTLASAPFVTHSYAMGQRLLWLGVTAPVAAGAGKYTVDATAPPSSTIAPAGYYMLFAVANGVPSYASWVKVG</sequence>
<dbReference type="PANTHER" id="PTHR32208:SF99">
    <property type="entry name" value="GLYOXAL OR GALACTOSE OXIDASE"/>
    <property type="match status" value="1"/>
</dbReference>